<dbReference type="GeneID" id="79304360"/>
<evidence type="ECO:0000313" key="3">
    <source>
        <dbReference type="EMBL" id="MFC7082237.1"/>
    </source>
</evidence>
<dbReference type="Proteomes" id="UP001596407">
    <property type="component" value="Unassembled WGS sequence"/>
</dbReference>
<evidence type="ECO:0000256" key="1">
    <source>
        <dbReference type="SAM" id="MobiDB-lite"/>
    </source>
</evidence>
<evidence type="ECO:0000313" key="4">
    <source>
        <dbReference type="Proteomes" id="UP001596407"/>
    </source>
</evidence>
<feature type="domain" description="DUF2249" evidence="2">
    <location>
        <begin position="29"/>
        <end position="94"/>
    </location>
</feature>
<dbReference type="AlphaFoldDB" id="A0ABD5WNV2"/>
<dbReference type="InterPro" id="IPR018720">
    <property type="entry name" value="DUF2249"/>
</dbReference>
<accession>A0ABD5WNV2</accession>
<gene>
    <name evidence="3" type="ORF">ACFQJ6_21280</name>
</gene>
<evidence type="ECO:0000259" key="2">
    <source>
        <dbReference type="Pfam" id="PF10006"/>
    </source>
</evidence>
<comment type="caution">
    <text evidence="3">The sequence shown here is derived from an EMBL/GenBank/DDBJ whole genome shotgun (WGS) entry which is preliminary data.</text>
</comment>
<feature type="compositionally biased region" description="Polar residues" evidence="1">
    <location>
        <begin position="1"/>
        <end position="10"/>
    </location>
</feature>
<name>A0ABD5WNV2_9EURY</name>
<proteinExistence type="predicted"/>
<dbReference type="RefSeq" id="WP_276279775.1">
    <property type="nucleotide sequence ID" value="NZ_CP119809.1"/>
</dbReference>
<dbReference type="Pfam" id="PF10006">
    <property type="entry name" value="DUF2249"/>
    <property type="match status" value="1"/>
</dbReference>
<organism evidence="3 4">
    <name type="scientific">Halorussus caseinilyticus</name>
    <dbReference type="NCBI Taxonomy" id="3034025"/>
    <lineage>
        <taxon>Archaea</taxon>
        <taxon>Methanobacteriati</taxon>
        <taxon>Methanobacteriota</taxon>
        <taxon>Stenosarchaea group</taxon>
        <taxon>Halobacteria</taxon>
        <taxon>Halobacteriales</taxon>
        <taxon>Haladaptataceae</taxon>
        <taxon>Halorussus</taxon>
    </lineage>
</organism>
<protein>
    <submittedName>
        <fullName evidence="3">DUF2249 domain-containing protein</fullName>
    </submittedName>
</protein>
<dbReference type="EMBL" id="JBHSZH010000005">
    <property type="protein sequence ID" value="MFC7082237.1"/>
    <property type="molecule type" value="Genomic_DNA"/>
</dbReference>
<feature type="region of interest" description="Disordered" evidence="1">
    <location>
        <begin position="1"/>
        <end position="39"/>
    </location>
</feature>
<feature type="compositionally biased region" description="Basic and acidic residues" evidence="1">
    <location>
        <begin position="11"/>
        <end position="36"/>
    </location>
</feature>
<keyword evidence="4" id="KW-1185">Reference proteome</keyword>
<sequence>MTTRAPPNDSTGHDDADDRPARDGRPARELDAREIDGPPFGTIASALSDLGDGETLVLYNGFDPEPLYAVLDRRGFDHETERVGPDEWRVEITRR</sequence>
<reference evidence="3 4" key="1">
    <citation type="journal article" date="2019" name="Int. J. Syst. Evol. Microbiol.">
        <title>The Global Catalogue of Microorganisms (GCM) 10K type strain sequencing project: providing services to taxonomists for standard genome sequencing and annotation.</title>
        <authorList>
            <consortium name="The Broad Institute Genomics Platform"/>
            <consortium name="The Broad Institute Genome Sequencing Center for Infectious Disease"/>
            <person name="Wu L."/>
            <person name="Ma J."/>
        </authorList>
    </citation>
    <scope>NUCLEOTIDE SEQUENCE [LARGE SCALE GENOMIC DNA]</scope>
    <source>
        <strain evidence="3 4">DT72</strain>
    </source>
</reference>